<dbReference type="Proteomes" id="UP000075881">
    <property type="component" value="Unassembled WGS sequence"/>
</dbReference>
<proteinExistence type="predicted"/>
<dbReference type="FunFam" id="1.25.40.420:FF:000005">
    <property type="entry name" value="BTB/POZ domain-containing protein 9"/>
    <property type="match status" value="1"/>
</dbReference>
<dbReference type="InterPro" id="IPR052407">
    <property type="entry name" value="BTB_POZ_domain_cont_9"/>
</dbReference>
<protein>
    <submittedName>
        <fullName evidence="2">BTB domain-containing protein</fullName>
    </submittedName>
</protein>
<dbReference type="InterPro" id="IPR011333">
    <property type="entry name" value="SKP1/BTB/POZ_sf"/>
</dbReference>
<reference evidence="2" key="2">
    <citation type="submission" date="2020-05" db="UniProtKB">
        <authorList>
            <consortium name="EnsemblMetazoa"/>
        </authorList>
    </citation>
    <scope>IDENTIFICATION</scope>
    <source>
        <strain evidence="2">ACHKN1017</strain>
    </source>
</reference>
<evidence type="ECO:0000313" key="2">
    <source>
        <dbReference type="EnsemblMetazoa" id="ACHR002652-PA"/>
    </source>
</evidence>
<evidence type="ECO:0000259" key="1">
    <source>
        <dbReference type="PROSITE" id="PS50097"/>
    </source>
</evidence>
<dbReference type="Pfam" id="PF07707">
    <property type="entry name" value="BACK"/>
    <property type="match status" value="1"/>
</dbReference>
<dbReference type="PANTHER" id="PTHR46306:SF1">
    <property type="entry name" value="BTB_POZ DOMAIN-CONTAINING PROTEIN 9"/>
    <property type="match status" value="1"/>
</dbReference>
<dbReference type="SMART" id="SM00875">
    <property type="entry name" value="BACK"/>
    <property type="match status" value="1"/>
</dbReference>
<dbReference type="InterPro" id="IPR011705">
    <property type="entry name" value="BACK"/>
</dbReference>
<dbReference type="Gene3D" id="3.30.710.10">
    <property type="entry name" value="Potassium Channel Kv1.1, Chain A"/>
    <property type="match status" value="1"/>
</dbReference>
<dbReference type="GO" id="GO:0008344">
    <property type="term" value="P:adult locomotory behavior"/>
    <property type="evidence" value="ECO:0007669"/>
    <property type="project" value="TreeGrafter"/>
</dbReference>
<sequence>MKKSKTRSSVPAIHIASLCMKAEKADVTFVVEDERIPAHRLILAARSNYFQALLYGGLDETKQDEITLMVPLQSFKDLLRYIYSGSLSLKEMKEKDILDTLGLAIQYGFTSVENAIINYLSLNLTINNVCAMLDACRLFGIDDLLSVCDEFVDQQARDVMKHETFQNLTFESLCRLLDRDSFDAPEVDVFNAVHKWYQARQDNLDQYKVIYDKVRFPLLSHSDLVTVVRPTGVLTPEQLLDVVAQKETVHKLRNRVPGENVVNEEITWLQLYEGTIQCAEVVLNKAHIINKIELCYKMDFTDRVDYFVDVSLDKKVWERVGECHHKKATETVHFRARAVQCIRVTTAEAHEEIESIRATLLVKQKKNAIYCAQVARETENEVDATQNGVTQSECKKQIR</sequence>
<accession>A0A182JVX0</accession>
<organism evidence="2 3">
    <name type="scientific">Anopheles christyi</name>
    <dbReference type="NCBI Taxonomy" id="43041"/>
    <lineage>
        <taxon>Eukaryota</taxon>
        <taxon>Metazoa</taxon>
        <taxon>Ecdysozoa</taxon>
        <taxon>Arthropoda</taxon>
        <taxon>Hexapoda</taxon>
        <taxon>Insecta</taxon>
        <taxon>Pterygota</taxon>
        <taxon>Neoptera</taxon>
        <taxon>Endopterygota</taxon>
        <taxon>Diptera</taxon>
        <taxon>Nematocera</taxon>
        <taxon>Culicoidea</taxon>
        <taxon>Culicidae</taxon>
        <taxon>Anophelinae</taxon>
        <taxon>Anopheles</taxon>
    </lineage>
</organism>
<keyword evidence="3" id="KW-1185">Reference proteome</keyword>
<dbReference type="SMART" id="SM00225">
    <property type="entry name" value="BTB"/>
    <property type="match status" value="1"/>
</dbReference>
<dbReference type="PANTHER" id="PTHR46306">
    <property type="entry name" value="BTB/POZ DOMAIN-CONTAINING PROTEIN 9"/>
    <property type="match status" value="1"/>
</dbReference>
<evidence type="ECO:0000313" key="3">
    <source>
        <dbReference type="Proteomes" id="UP000075881"/>
    </source>
</evidence>
<dbReference type="GO" id="GO:0050804">
    <property type="term" value="P:modulation of chemical synaptic transmission"/>
    <property type="evidence" value="ECO:0007669"/>
    <property type="project" value="TreeGrafter"/>
</dbReference>
<dbReference type="STRING" id="43041.A0A182JVX0"/>
<reference evidence="3" key="1">
    <citation type="submission" date="2013-03" db="EMBL/GenBank/DDBJ databases">
        <title>The Genome Sequence of Anopheles christyi ACHKN1017.</title>
        <authorList>
            <consortium name="The Broad Institute Genomics Platform"/>
            <person name="Neafsey D.E."/>
            <person name="Besansky N."/>
            <person name="Walker B."/>
            <person name="Young S.K."/>
            <person name="Zeng Q."/>
            <person name="Gargeya S."/>
            <person name="Fitzgerald M."/>
            <person name="Haas B."/>
            <person name="Abouelleil A."/>
            <person name="Allen A.W."/>
            <person name="Alvarado L."/>
            <person name="Arachchi H.M."/>
            <person name="Berlin A.M."/>
            <person name="Chapman S.B."/>
            <person name="Gainer-Dewar J."/>
            <person name="Goldberg J."/>
            <person name="Griggs A."/>
            <person name="Gujja S."/>
            <person name="Hansen M."/>
            <person name="Howarth C."/>
            <person name="Imamovic A."/>
            <person name="Ireland A."/>
            <person name="Larimer J."/>
            <person name="McCowan C."/>
            <person name="Murphy C."/>
            <person name="Pearson M."/>
            <person name="Poon T.W."/>
            <person name="Priest M."/>
            <person name="Roberts A."/>
            <person name="Saif S."/>
            <person name="Shea T."/>
            <person name="Sisk P."/>
            <person name="Sykes S."/>
            <person name="Wortman J."/>
            <person name="Nusbaum C."/>
            <person name="Birren B."/>
        </authorList>
    </citation>
    <scope>NUCLEOTIDE SEQUENCE [LARGE SCALE GENOMIC DNA]</scope>
    <source>
        <strain evidence="3">ACHKN1017</strain>
    </source>
</reference>
<dbReference type="SUPFAM" id="SSF54695">
    <property type="entry name" value="POZ domain"/>
    <property type="match status" value="1"/>
</dbReference>
<dbReference type="Pfam" id="PF00651">
    <property type="entry name" value="BTB"/>
    <property type="match status" value="1"/>
</dbReference>
<dbReference type="GO" id="GO:0048512">
    <property type="term" value="P:circadian behavior"/>
    <property type="evidence" value="ECO:0007669"/>
    <property type="project" value="TreeGrafter"/>
</dbReference>
<dbReference type="GO" id="GO:0005737">
    <property type="term" value="C:cytoplasm"/>
    <property type="evidence" value="ECO:0007669"/>
    <property type="project" value="TreeGrafter"/>
</dbReference>
<dbReference type="AlphaFoldDB" id="A0A182JVX0"/>
<dbReference type="InterPro" id="IPR000210">
    <property type="entry name" value="BTB/POZ_dom"/>
</dbReference>
<feature type="domain" description="BTB" evidence="1">
    <location>
        <begin position="25"/>
        <end position="91"/>
    </location>
</feature>
<dbReference type="EnsemblMetazoa" id="ACHR002652-RA">
    <property type="protein sequence ID" value="ACHR002652-PA"/>
    <property type="gene ID" value="ACHR002652"/>
</dbReference>
<dbReference type="PROSITE" id="PS50097">
    <property type="entry name" value="BTB"/>
    <property type="match status" value="1"/>
</dbReference>
<dbReference type="Gene3D" id="1.25.40.420">
    <property type="match status" value="1"/>
</dbReference>
<dbReference type="VEuPathDB" id="VectorBase:ACHR002652"/>
<name>A0A182JVX0_9DIPT</name>